<reference evidence="3 4" key="1">
    <citation type="submission" date="2017-11" db="EMBL/GenBank/DDBJ databases">
        <title>Genome sequence of Pantoea cypripedii NE1.</title>
        <authorList>
            <person name="Nascimento F.X."/>
        </authorList>
    </citation>
    <scope>NUCLEOTIDE SEQUENCE [LARGE SCALE GENOMIC DNA]</scope>
    <source>
        <strain evidence="3 4">NE1</strain>
    </source>
</reference>
<keyword evidence="1" id="KW-0732">Signal</keyword>
<evidence type="ECO:0000259" key="2">
    <source>
        <dbReference type="Pfam" id="PF18416"/>
    </source>
</evidence>
<feature type="signal peptide" evidence="1">
    <location>
        <begin position="1"/>
        <end position="25"/>
    </location>
</feature>
<name>A0A6B9G421_PANCY</name>
<dbReference type="Pfam" id="PF13583">
    <property type="entry name" value="Reprolysin_4"/>
    <property type="match status" value="1"/>
</dbReference>
<dbReference type="Pfam" id="PF18416">
    <property type="entry name" value="GbpA_2"/>
    <property type="match status" value="1"/>
</dbReference>
<dbReference type="Proteomes" id="UP000502005">
    <property type="component" value="Chromosome"/>
</dbReference>
<dbReference type="InterPro" id="IPR024079">
    <property type="entry name" value="MetalloPept_cat_dom_sf"/>
</dbReference>
<dbReference type="InterPro" id="IPR041029">
    <property type="entry name" value="GbpA_2"/>
</dbReference>
<dbReference type="AlphaFoldDB" id="A0A6B9G421"/>
<accession>A0A6B9G421</accession>
<feature type="domain" description="N-acetylglucosamine binding protein A" evidence="2">
    <location>
        <begin position="635"/>
        <end position="721"/>
    </location>
</feature>
<evidence type="ECO:0000256" key="1">
    <source>
        <dbReference type="SAM" id="SignalP"/>
    </source>
</evidence>
<dbReference type="EMBL" id="CP024768">
    <property type="protein sequence ID" value="QGY28947.1"/>
    <property type="molecule type" value="Genomic_DNA"/>
</dbReference>
<dbReference type="RefSeq" id="WP_208714782.1">
    <property type="nucleotide sequence ID" value="NZ_CP024768.1"/>
</dbReference>
<gene>
    <name evidence="3" type="ORF">CUN67_08390</name>
</gene>
<sequence length="727" mass="80810">MILLTFKKKLLFTLIASTLSSTVFAAPQLFSVTAKDPNGPDTPLLRNLQDEHRDYQLVKINKDILLSRASSFLFKAGDNEDAVEIKASSLEKDNVGNDIWRGKSENGESSATFSINNGKINGGVTLSDGSYYEIYPVADGLQALVKIDIPHFYEDEHDVITDEKTAIQRYELNDDHSEMEQFNTDTTPARIRVLYLYTNQTRQNFIDNPIGFAGYLNGKLNESYANSETYIQFDVAGAIDTNLDETTMSTMLNNMLKTDTPLGKLVAAKKAETHADLITLIMQDASQQCGIAHRNARTTTVALSCAVATGNYALAHEIGHNFGLNHNEDDKADAPYAYGYRVEGKFRTIMSKACTKQACTRVNKFSTPLKTEGGVAMGTVAQNDAVRFLRERRFNYSDTYPFWDSQRQLSDGDLPAHQYFEVSLTERQTNKTQTLDKKIISPGQWSWPYEVAVAVNNTFPKGVLEAGEVKGGNILPANGSSYKNHIWLHQDKKDAYKVDVTRKTYAVVNGREWGDAMAISGGDGLVADATVMLTIKNKASGQDLEKFYFINGSQSLQGSAWPHQLAVIINSQQSSNVIAGELKDGVFNTVTGSIFRNLLWFPLDKKSDMTAEFTILSAAENPWSKQENVFGDKFQTDLAPGSVITVKVKNGSGAVVEQRSLAIPDAQLSRYLWPAFLAHEVNGQLKQIKMGEKTEDGSIAIIEWSQYRNYIWKKERAGFTVEVSFNK</sequence>
<dbReference type="SUPFAM" id="SSF55486">
    <property type="entry name" value="Metalloproteases ('zincins'), catalytic domain"/>
    <property type="match status" value="1"/>
</dbReference>
<organism evidence="3 4">
    <name type="scientific">Pantoea cypripedii</name>
    <name type="common">Pectobacterium cypripedii</name>
    <name type="synonym">Erwinia cypripedii</name>
    <dbReference type="NCBI Taxonomy" id="55209"/>
    <lineage>
        <taxon>Bacteria</taxon>
        <taxon>Pseudomonadati</taxon>
        <taxon>Pseudomonadota</taxon>
        <taxon>Gammaproteobacteria</taxon>
        <taxon>Enterobacterales</taxon>
        <taxon>Erwiniaceae</taxon>
        <taxon>Pantoea</taxon>
    </lineage>
</organism>
<evidence type="ECO:0000313" key="3">
    <source>
        <dbReference type="EMBL" id="QGY28947.1"/>
    </source>
</evidence>
<evidence type="ECO:0000313" key="4">
    <source>
        <dbReference type="Proteomes" id="UP000502005"/>
    </source>
</evidence>
<feature type="chain" id="PRO_5025561244" description="N-acetylglucosamine binding protein A domain-containing protein" evidence="1">
    <location>
        <begin position="26"/>
        <end position="727"/>
    </location>
</feature>
<proteinExistence type="predicted"/>
<dbReference type="Gene3D" id="3.40.390.10">
    <property type="entry name" value="Collagenase (Catalytic Domain)"/>
    <property type="match status" value="1"/>
</dbReference>
<dbReference type="GO" id="GO:0008237">
    <property type="term" value="F:metallopeptidase activity"/>
    <property type="evidence" value="ECO:0007669"/>
    <property type="project" value="InterPro"/>
</dbReference>
<protein>
    <recommendedName>
        <fullName evidence="2">N-acetylglucosamine binding protein A domain-containing protein</fullName>
    </recommendedName>
</protein>
<dbReference type="Gene3D" id="3.30.70.2150">
    <property type="match status" value="3"/>
</dbReference>